<dbReference type="Gene3D" id="3.40.109.10">
    <property type="entry name" value="NADH Oxidase"/>
    <property type="match status" value="1"/>
</dbReference>
<dbReference type="Pfam" id="PF00881">
    <property type="entry name" value="Nitroreductase"/>
    <property type="match status" value="1"/>
</dbReference>
<comment type="caution">
    <text evidence="4">The sequence shown here is derived from an EMBL/GenBank/DDBJ whole genome shotgun (WGS) entry which is preliminary data.</text>
</comment>
<dbReference type="SUPFAM" id="SSF55469">
    <property type="entry name" value="FMN-dependent nitroreductase-like"/>
    <property type="match status" value="1"/>
</dbReference>
<reference evidence="4 5" key="1">
    <citation type="submission" date="2019-02" db="EMBL/GenBank/DDBJ databases">
        <title>Deep-cultivation of Planctomycetes and their phenomic and genomic characterization uncovers novel biology.</title>
        <authorList>
            <person name="Wiegand S."/>
            <person name="Jogler M."/>
            <person name="Boedeker C."/>
            <person name="Pinto D."/>
            <person name="Vollmers J."/>
            <person name="Rivas-Marin E."/>
            <person name="Kohn T."/>
            <person name="Peeters S.H."/>
            <person name="Heuer A."/>
            <person name="Rast P."/>
            <person name="Oberbeckmann S."/>
            <person name="Bunk B."/>
            <person name="Jeske O."/>
            <person name="Meyerdierks A."/>
            <person name="Storesund J.E."/>
            <person name="Kallscheuer N."/>
            <person name="Luecker S."/>
            <person name="Lage O.M."/>
            <person name="Pohl T."/>
            <person name="Merkel B.J."/>
            <person name="Hornburger P."/>
            <person name="Mueller R.-W."/>
            <person name="Bruemmer F."/>
            <person name="Labrenz M."/>
            <person name="Spormann A.M."/>
            <person name="Op Den Camp H."/>
            <person name="Overmann J."/>
            <person name="Amann R."/>
            <person name="Jetten M.S.M."/>
            <person name="Mascher T."/>
            <person name="Medema M.H."/>
            <person name="Devos D.P."/>
            <person name="Kaster A.-K."/>
            <person name="Ovreas L."/>
            <person name="Rohde M."/>
            <person name="Galperin M.Y."/>
            <person name="Jogler C."/>
        </authorList>
    </citation>
    <scope>NUCLEOTIDE SEQUENCE [LARGE SCALE GENOMIC DNA]</scope>
    <source>
        <strain evidence="4 5">Pla52o</strain>
    </source>
</reference>
<dbReference type="EMBL" id="SJPT01000002">
    <property type="protein sequence ID" value="TWU24941.1"/>
    <property type="molecule type" value="Genomic_DNA"/>
</dbReference>
<proteinExistence type="inferred from homology"/>
<dbReference type="OrthoDB" id="9782629at2"/>
<dbReference type="InterPro" id="IPR029479">
    <property type="entry name" value="Nitroreductase"/>
</dbReference>
<keyword evidence="5" id="KW-1185">Reference proteome</keyword>
<dbReference type="CDD" id="cd02138">
    <property type="entry name" value="TdsD-like"/>
    <property type="match status" value="1"/>
</dbReference>
<dbReference type="InterPro" id="IPR000415">
    <property type="entry name" value="Nitroreductase-like"/>
</dbReference>
<evidence type="ECO:0000259" key="3">
    <source>
        <dbReference type="Pfam" id="PF00881"/>
    </source>
</evidence>
<protein>
    <submittedName>
        <fullName evidence="4">Malonic semialdehyde reductase</fullName>
    </submittedName>
</protein>
<keyword evidence="2" id="KW-0560">Oxidoreductase</keyword>
<sequence length="207" mass="23599">MNPTQSNVLDAIQNRYSPYRFEPREVEDDKILACLEAARWAASSFNDQPWNWIVARRQDTVEFETMIDCLMEANQDWARQAGALLITVNRTTFRRNQKHNRVALHDLGQASAYLALQAAELGLQAHQMGGVNLSRLRQQYEIPQDHEPQTAIAIGYPDRSEPTSEQGKAWQARENSARQRLSLSEQTFVGKWGVPAEFVKRSEGKVS</sequence>
<dbReference type="PANTHER" id="PTHR43673">
    <property type="entry name" value="NAD(P)H NITROREDUCTASE YDGI-RELATED"/>
    <property type="match status" value="1"/>
</dbReference>
<dbReference type="AlphaFoldDB" id="A0A5C6CNI4"/>
<evidence type="ECO:0000256" key="1">
    <source>
        <dbReference type="ARBA" id="ARBA00007118"/>
    </source>
</evidence>
<feature type="domain" description="Nitroreductase" evidence="3">
    <location>
        <begin position="12"/>
        <end position="156"/>
    </location>
</feature>
<gene>
    <name evidence="4" type="ORF">Pla52o_12380</name>
</gene>
<evidence type="ECO:0000313" key="5">
    <source>
        <dbReference type="Proteomes" id="UP000316304"/>
    </source>
</evidence>
<organism evidence="4 5">
    <name type="scientific">Novipirellula galeiformis</name>
    <dbReference type="NCBI Taxonomy" id="2528004"/>
    <lineage>
        <taxon>Bacteria</taxon>
        <taxon>Pseudomonadati</taxon>
        <taxon>Planctomycetota</taxon>
        <taxon>Planctomycetia</taxon>
        <taxon>Pirellulales</taxon>
        <taxon>Pirellulaceae</taxon>
        <taxon>Novipirellula</taxon>
    </lineage>
</organism>
<comment type="similarity">
    <text evidence="1">Belongs to the nitroreductase family.</text>
</comment>
<evidence type="ECO:0000313" key="4">
    <source>
        <dbReference type="EMBL" id="TWU24941.1"/>
    </source>
</evidence>
<dbReference type="Proteomes" id="UP000316304">
    <property type="component" value="Unassembled WGS sequence"/>
</dbReference>
<evidence type="ECO:0000256" key="2">
    <source>
        <dbReference type="ARBA" id="ARBA00023002"/>
    </source>
</evidence>
<name>A0A5C6CNI4_9BACT</name>
<accession>A0A5C6CNI4</accession>
<dbReference type="PANTHER" id="PTHR43673:SF10">
    <property type="entry name" value="NADH DEHYDROGENASE_NAD(P)H NITROREDUCTASE XCC3605-RELATED"/>
    <property type="match status" value="1"/>
</dbReference>
<dbReference type="RefSeq" id="WP_146593667.1">
    <property type="nucleotide sequence ID" value="NZ_SJPT01000002.1"/>
</dbReference>
<dbReference type="GO" id="GO:0016491">
    <property type="term" value="F:oxidoreductase activity"/>
    <property type="evidence" value="ECO:0007669"/>
    <property type="project" value="UniProtKB-KW"/>
</dbReference>